<feature type="region of interest" description="Disordered" evidence="6">
    <location>
        <begin position="638"/>
        <end position="658"/>
    </location>
</feature>
<evidence type="ECO:0000259" key="8">
    <source>
        <dbReference type="PROSITE" id="PS50060"/>
    </source>
</evidence>
<evidence type="ECO:0000256" key="7">
    <source>
        <dbReference type="SAM" id="SignalP"/>
    </source>
</evidence>
<dbReference type="SUPFAM" id="SSF49899">
    <property type="entry name" value="Concanavalin A-like lectins/glucanases"/>
    <property type="match status" value="1"/>
</dbReference>
<feature type="region of interest" description="Disordered" evidence="6">
    <location>
        <begin position="749"/>
        <end position="772"/>
    </location>
</feature>
<dbReference type="Gene3D" id="3.70.10.10">
    <property type="match status" value="1"/>
</dbReference>
<dbReference type="Pfam" id="PF02144">
    <property type="entry name" value="Rad1"/>
    <property type="match status" value="1"/>
</dbReference>
<feature type="domain" description="MAM" evidence="8">
    <location>
        <begin position="30"/>
        <end position="197"/>
    </location>
</feature>
<reference evidence="10" key="1">
    <citation type="submission" date="2022-11" db="UniProtKB">
        <authorList>
            <consortium name="WormBaseParasite"/>
        </authorList>
    </citation>
    <scope>IDENTIFICATION</scope>
</reference>
<name>A0A914GSX3_GLORO</name>
<dbReference type="PANTHER" id="PTHR10870:SF0">
    <property type="entry name" value="CELL CYCLE CHECKPOINT PROTEIN RAD1"/>
    <property type="match status" value="1"/>
</dbReference>
<organism evidence="9 10">
    <name type="scientific">Globodera rostochiensis</name>
    <name type="common">Golden nematode worm</name>
    <name type="synonym">Heterodera rostochiensis</name>
    <dbReference type="NCBI Taxonomy" id="31243"/>
    <lineage>
        <taxon>Eukaryota</taxon>
        <taxon>Metazoa</taxon>
        <taxon>Ecdysozoa</taxon>
        <taxon>Nematoda</taxon>
        <taxon>Chromadorea</taxon>
        <taxon>Rhabditida</taxon>
        <taxon>Tylenchina</taxon>
        <taxon>Tylenchomorpha</taxon>
        <taxon>Tylenchoidea</taxon>
        <taxon>Heteroderidae</taxon>
        <taxon>Heteroderinae</taxon>
        <taxon>Globodera</taxon>
    </lineage>
</organism>
<feature type="compositionally biased region" description="Basic and acidic residues" evidence="6">
    <location>
        <begin position="247"/>
        <end position="256"/>
    </location>
</feature>
<feature type="compositionally biased region" description="Basic and acidic residues" evidence="6">
    <location>
        <begin position="649"/>
        <end position="658"/>
    </location>
</feature>
<protein>
    <submittedName>
        <fullName evidence="10">MAM domain-containing protein</fullName>
    </submittedName>
</protein>
<evidence type="ECO:0000256" key="6">
    <source>
        <dbReference type="SAM" id="MobiDB-lite"/>
    </source>
</evidence>
<dbReference type="Gene3D" id="2.60.120.200">
    <property type="match status" value="2"/>
</dbReference>
<dbReference type="SUPFAM" id="SSF55979">
    <property type="entry name" value="DNA clamp"/>
    <property type="match status" value="1"/>
</dbReference>
<dbReference type="InterPro" id="IPR000998">
    <property type="entry name" value="MAM_dom"/>
</dbReference>
<dbReference type="Proteomes" id="UP000887572">
    <property type="component" value="Unplaced"/>
</dbReference>
<keyword evidence="5" id="KW-0539">Nucleus</keyword>
<dbReference type="InterPro" id="IPR013320">
    <property type="entry name" value="ConA-like_dom_sf"/>
</dbReference>
<dbReference type="GO" id="GO:0000077">
    <property type="term" value="P:DNA damage checkpoint signaling"/>
    <property type="evidence" value="ECO:0007669"/>
    <property type="project" value="InterPro"/>
</dbReference>
<feature type="compositionally biased region" description="Polar residues" evidence="6">
    <location>
        <begin position="257"/>
        <end position="276"/>
    </location>
</feature>
<evidence type="ECO:0000313" key="10">
    <source>
        <dbReference type="WBParaSite" id="Gr19_v10_g10460.t1"/>
    </source>
</evidence>
<dbReference type="GO" id="GO:0006281">
    <property type="term" value="P:DNA repair"/>
    <property type="evidence" value="ECO:0007669"/>
    <property type="project" value="UniProtKB-KW"/>
</dbReference>
<evidence type="ECO:0000256" key="5">
    <source>
        <dbReference type="ARBA" id="ARBA00023242"/>
    </source>
</evidence>
<evidence type="ECO:0000256" key="1">
    <source>
        <dbReference type="ARBA" id="ARBA00004123"/>
    </source>
</evidence>
<dbReference type="WBParaSite" id="Gr19_v10_g10460.t1">
    <property type="protein sequence ID" value="Gr19_v10_g10460.t1"/>
    <property type="gene ID" value="Gr19_v10_g10460"/>
</dbReference>
<accession>A0A914GSX3</accession>
<evidence type="ECO:0000256" key="2">
    <source>
        <dbReference type="ARBA" id="ARBA00010991"/>
    </source>
</evidence>
<dbReference type="InterPro" id="IPR046938">
    <property type="entry name" value="DNA_clamp_sf"/>
</dbReference>
<sequence length="990" mass="109775">MPSSAAFVVLPLALSLILQILSFPSPPAPFDCSFELFPSNGKGFCTWRPDNEQSALLWHNGNAVLVDAANSLVHSTGGAENRFAYVQGRFGAPTEGSLRSPLVVDRLEMPGELTLSYWKANASPSLDICVEEDEEEPLRCVDTIQGPGQQQWVRRALELPRAQKPFRVVLRARNLLSAEDIIGVDDIRLLSSAQLEGEHSQHHPLSSSVSAGNTAPKNPFDGMEAEMKQEQKQQLRRMGSNKLAKIVAEEQPKERPQQTSPIRPQIRLSPSMSHSSRPFGANDQSLDPPAVPLNTEIPPLDSNLLKMSTEDVLKSDDEGHCRAVSCSFLEGNCLWQLGPGWHNNSEGSLSIQSPVQNSQLTSALFKPALTSSVDFDLWMSDSTELTVVEKQLGREDGGVHFLLFSRQGATEGGWHRFRVPLRPSFSPVRLIFRIKVDGEQRQTLSGTNFVSLSNLKLVNGDGNEIGCETAVDEEEPKTSKMPSNDVIMPFSEPNFPPDDLFGVHQPTPLQLPSQFPLPPPLLMAPPPSLPSPFAPRGPSPPVGPPSTPLFNPLSPMFEGFLPIVPLRGNPPRLTALMDAPVQREQVLHKQIAQTSHHPQLLPPLTTNEKALLAEEEEDDVTPAQHQQPQGLLQFDTKNAEGESVPTLSKETDGSGEMRRHQLKRVIRPESDVGEMPKTPQLVVLPKGRKWERKAAKTRKGTTAEEGEGEGPILEMGARLLFVLIFTLKWTSMDLNSMAAVGNGGEIAMESQMEGPRRKRNKPSGQSNGISRTLYVERKQRGNSLSGGRPAQPTGNIRIPMKPLMEALNMFSGSMTMVQISWNGEGFPLLVILEDEGIVVHTEIRTLTAPEFLDFEFDHNSVVAKAILNAQPIREIMRDLDDSAETVVLTFTPAYLQFYVVGGVGRMKVELPANCDQMELLNCTEDRVQFRYRMSLFKRLKDSIRLCNKLSFRVDSNGILSSQMMVQQNEQNVFIEFYIMSENEHYYENES</sequence>
<feature type="region of interest" description="Disordered" evidence="6">
    <location>
        <begin position="198"/>
        <end position="221"/>
    </location>
</feature>
<feature type="chain" id="PRO_5037800914" evidence="7">
    <location>
        <begin position="23"/>
        <end position="990"/>
    </location>
</feature>
<keyword evidence="7" id="KW-0732">Signal</keyword>
<evidence type="ECO:0000256" key="3">
    <source>
        <dbReference type="ARBA" id="ARBA00022763"/>
    </source>
</evidence>
<dbReference type="PROSITE" id="PS50060">
    <property type="entry name" value="MAM_2"/>
    <property type="match status" value="1"/>
</dbReference>
<keyword evidence="4" id="KW-0234">DNA repair</keyword>
<dbReference type="SMART" id="SM00137">
    <property type="entry name" value="MAM"/>
    <property type="match status" value="1"/>
</dbReference>
<comment type="subcellular location">
    <subcellularLocation>
        <location evidence="1">Nucleus</location>
    </subcellularLocation>
</comment>
<dbReference type="PANTHER" id="PTHR10870">
    <property type="entry name" value="CELL CYCLE CHECKPOINT PROTEIN RAD1"/>
    <property type="match status" value="1"/>
</dbReference>
<feature type="signal peptide" evidence="7">
    <location>
        <begin position="1"/>
        <end position="22"/>
    </location>
</feature>
<keyword evidence="9" id="KW-1185">Reference proteome</keyword>
<feature type="region of interest" description="Disordered" evidence="6">
    <location>
        <begin position="247"/>
        <end position="285"/>
    </location>
</feature>
<dbReference type="AlphaFoldDB" id="A0A914GSX3"/>
<dbReference type="Pfam" id="PF00629">
    <property type="entry name" value="MAM"/>
    <property type="match status" value="1"/>
</dbReference>
<evidence type="ECO:0000313" key="9">
    <source>
        <dbReference type="Proteomes" id="UP000887572"/>
    </source>
</evidence>
<proteinExistence type="inferred from homology"/>
<keyword evidence="3" id="KW-0227">DNA damage</keyword>
<feature type="compositionally biased region" description="Polar residues" evidence="6">
    <location>
        <begin position="203"/>
        <end position="216"/>
    </location>
</feature>
<dbReference type="PRINTS" id="PR01245">
    <property type="entry name" value="RAD1REC1"/>
</dbReference>
<comment type="similarity">
    <text evidence="2">Belongs to the rad1 family.</text>
</comment>
<evidence type="ECO:0000256" key="4">
    <source>
        <dbReference type="ARBA" id="ARBA00023204"/>
    </source>
</evidence>
<dbReference type="GO" id="GO:0016020">
    <property type="term" value="C:membrane"/>
    <property type="evidence" value="ECO:0007669"/>
    <property type="project" value="InterPro"/>
</dbReference>
<dbReference type="GO" id="GO:0030896">
    <property type="term" value="C:checkpoint clamp complex"/>
    <property type="evidence" value="ECO:0007669"/>
    <property type="project" value="TreeGrafter"/>
</dbReference>
<dbReference type="InterPro" id="IPR003021">
    <property type="entry name" value="Rad1_Rec1_Rad17"/>
</dbReference>